<name>A0ABZ2XSF6_9RHOB</name>
<sequence>MSTLSSTFGGGKTVYGASVGILMLETRFPRIPGDMGNALTWPFPVQYRVVRGASPDKVVRGNPKDLLDIFVEAGQDLVASGCDGITTNCGFLALVQDDLRAALGVPVATSSLMQVPMVQALLPPGKKVVILTISKATLSDAHLRAANVPADTLVYGTDGGTVFTRDILGDAAEIDFAACRQDMLDAADEIMANEPNVGAIVLECTNMVPYAADVRKRTGLPVYSIESFVSWFQAGLMPRRYPLDLDDPRR</sequence>
<reference evidence="1 2" key="1">
    <citation type="submission" date="2023-04" db="EMBL/GenBank/DDBJ databases">
        <title>Complete genome sequence of Alisedimentitalea scapharcae.</title>
        <authorList>
            <person name="Rong J.-C."/>
            <person name="Yi M.-L."/>
            <person name="Zhao Q."/>
        </authorList>
    </citation>
    <scope>NUCLEOTIDE SEQUENCE [LARGE SCALE GENOMIC DNA]</scope>
    <source>
        <strain evidence="1 2">KCTC 42119</strain>
    </source>
</reference>
<dbReference type="Gene3D" id="3.40.50.12500">
    <property type="match status" value="1"/>
</dbReference>
<dbReference type="EMBL" id="CP123584">
    <property type="protein sequence ID" value="WZK88327.1"/>
    <property type="molecule type" value="Genomic_DNA"/>
</dbReference>
<dbReference type="NCBIfam" id="NF005679">
    <property type="entry name" value="PRK07475.1"/>
    <property type="match status" value="1"/>
</dbReference>
<gene>
    <name evidence="1" type="ORF">QEZ52_17250</name>
</gene>
<evidence type="ECO:0000313" key="2">
    <source>
        <dbReference type="Proteomes" id="UP001623232"/>
    </source>
</evidence>
<keyword evidence="2" id="KW-1185">Reference proteome</keyword>
<dbReference type="InterPro" id="IPR053714">
    <property type="entry name" value="Iso_Racemase_Enz_sf"/>
</dbReference>
<dbReference type="RefSeq" id="WP_406645713.1">
    <property type="nucleotide sequence ID" value="NZ_CP123584.1"/>
</dbReference>
<organism evidence="1 2">
    <name type="scientific">Aliisedimentitalea scapharcae</name>
    <dbReference type="NCBI Taxonomy" id="1524259"/>
    <lineage>
        <taxon>Bacteria</taxon>
        <taxon>Pseudomonadati</taxon>
        <taxon>Pseudomonadota</taxon>
        <taxon>Alphaproteobacteria</taxon>
        <taxon>Rhodobacterales</taxon>
        <taxon>Roseobacteraceae</taxon>
        <taxon>Aliisedimentitalea</taxon>
    </lineage>
</organism>
<dbReference type="Proteomes" id="UP001623232">
    <property type="component" value="Chromosome"/>
</dbReference>
<evidence type="ECO:0000313" key="1">
    <source>
        <dbReference type="EMBL" id="WZK88327.1"/>
    </source>
</evidence>
<accession>A0ABZ2XSF6</accession>
<protein>
    <submittedName>
        <fullName evidence="1">Aspartate/glutamate racemase family protein</fullName>
    </submittedName>
</protein>
<proteinExistence type="predicted"/>